<evidence type="ECO:0000256" key="1">
    <source>
        <dbReference type="SAM" id="MobiDB-lite"/>
    </source>
</evidence>
<feature type="compositionally biased region" description="Polar residues" evidence="1">
    <location>
        <begin position="316"/>
        <end position="325"/>
    </location>
</feature>
<accession>A0A8H5NV24</accession>
<comment type="caution">
    <text evidence="2">The sequence shown here is derived from an EMBL/GenBank/DDBJ whole genome shotgun (WGS) entry which is preliminary data.</text>
</comment>
<dbReference type="OrthoDB" id="5106809at2759"/>
<dbReference type="AlphaFoldDB" id="A0A8H5NV24"/>
<sequence>MEATEHFRYMWAGPFLWNDNEGNPRAQSGGSKRTLQDDLVWWYSLFAGSISHNWSPRKAKHRGFSPELEPSPSLRPLLPTGPPTPLYGPRAHGRRATSSHRPCELIHDQEAENEEGFEDLLDDNTAEENLTTESAATAAAESNADPKSAAAAKSAVSKSDAAPLRTEDKGETSPSELRAARLEKQKAMKLRDTQSRISKSSKKGERSVSGGPTSPVQATASQIEVPSTDPDNDNPDVPRRDAGRLRVKIMRRRLGLTHGKKCFNCETTNKKDCPGPMAPNNNKNNNNQPEILGAVSKGSIRFNSRAASLPEKRGQSPVTDQNTVTKKSKRHSPALQSNPNVVMITSTQCGFPFPYISERIDTLEEGINKRLDKLESFAINTNARAKTTREVFDKDTVVLRPRSLAHQVILFETRSLNQATLAQILAEDAATMSYFAEEIAQGVKKATDEATIATAAAVPLPGPPSAWVKASQRAMRRRRRSIMAHGALGAGRMSLREVGISLAQVNIEKEVKKEVTKLKEELGLNQVKLDICITWITREDEEKDKKELNKKEQEQEVK</sequence>
<reference evidence="2 3" key="1">
    <citation type="submission" date="2020-05" db="EMBL/GenBank/DDBJ databases">
        <title>Identification and distribution of gene clusters putatively required for synthesis of sphingolipid metabolism inhibitors in phylogenetically diverse species of the filamentous fungus Fusarium.</title>
        <authorList>
            <person name="Kim H.-S."/>
            <person name="Busman M."/>
            <person name="Brown D.W."/>
            <person name="Divon H."/>
            <person name="Uhlig S."/>
            <person name="Proctor R.H."/>
        </authorList>
    </citation>
    <scope>NUCLEOTIDE SEQUENCE [LARGE SCALE GENOMIC DNA]</scope>
    <source>
        <strain evidence="2 3">NRRL 36939</strain>
    </source>
</reference>
<dbReference type="EMBL" id="JAAOAS010000335">
    <property type="protein sequence ID" value="KAF5579339.1"/>
    <property type="molecule type" value="Genomic_DNA"/>
</dbReference>
<gene>
    <name evidence="2" type="ORF">FPCIR_11157</name>
</gene>
<feature type="compositionally biased region" description="Basic and acidic residues" evidence="1">
    <location>
        <begin position="178"/>
        <end position="194"/>
    </location>
</feature>
<keyword evidence="3" id="KW-1185">Reference proteome</keyword>
<proteinExistence type="predicted"/>
<dbReference type="Proteomes" id="UP000546213">
    <property type="component" value="Unassembled WGS sequence"/>
</dbReference>
<feature type="compositionally biased region" description="Low complexity" evidence="1">
    <location>
        <begin position="66"/>
        <end position="78"/>
    </location>
</feature>
<evidence type="ECO:0000313" key="2">
    <source>
        <dbReference type="EMBL" id="KAF5579339.1"/>
    </source>
</evidence>
<protein>
    <submittedName>
        <fullName evidence="2">Uncharacterized protein</fullName>
    </submittedName>
</protein>
<evidence type="ECO:0000313" key="3">
    <source>
        <dbReference type="Proteomes" id="UP000546213"/>
    </source>
</evidence>
<feature type="compositionally biased region" description="Polar residues" evidence="1">
    <location>
        <begin position="210"/>
        <end position="225"/>
    </location>
</feature>
<feature type="compositionally biased region" description="Low complexity" evidence="1">
    <location>
        <begin position="135"/>
        <end position="162"/>
    </location>
</feature>
<name>A0A8H5NV24_9HYPO</name>
<feature type="region of interest" description="Disordered" evidence="1">
    <location>
        <begin position="135"/>
        <end position="246"/>
    </location>
</feature>
<organism evidence="2 3">
    <name type="scientific">Fusarium pseudocircinatum</name>
    <dbReference type="NCBI Taxonomy" id="56676"/>
    <lineage>
        <taxon>Eukaryota</taxon>
        <taxon>Fungi</taxon>
        <taxon>Dikarya</taxon>
        <taxon>Ascomycota</taxon>
        <taxon>Pezizomycotina</taxon>
        <taxon>Sordariomycetes</taxon>
        <taxon>Hypocreomycetidae</taxon>
        <taxon>Hypocreales</taxon>
        <taxon>Nectriaceae</taxon>
        <taxon>Fusarium</taxon>
        <taxon>Fusarium fujikuroi species complex</taxon>
    </lineage>
</organism>
<feature type="region of interest" description="Disordered" evidence="1">
    <location>
        <begin position="265"/>
        <end position="291"/>
    </location>
</feature>
<feature type="region of interest" description="Disordered" evidence="1">
    <location>
        <begin position="56"/>
        <end position="100"/>
    </location>
</feature>
<feature type="region of interest" description="Disordered" evidence="1">
    <location>
        <begin position="306"/>
        <end position="334"/>
    </location>
</feature>